<keyword evidence="5" id="KW-1185">Reference proteome</keyword>
<evidence type="ECO:0000313" key="4">
    <source>
        <dbReference type="EMBL" id="KAL3079727.1"/>
    </source>
</evidence>
<proteinExistence type="inferred from homology"/>
<comment type="caution">
    <text evidence="4">The sequence shown here is derived from an EMBL/GenBank/DDBJ whole genome shotgun (WGS) entry which is preliminary data.</text>
</comment>
<evidence type="ECO:0000313" key="5">
    <source>
        <dbReference type="Proteomes" id="UP001620645"/>
    </source>
</evidence>
<name>A0ABD2INT3_HETSC</name>
<dbReference type="InterPro" id="IPR005651">
    <property type="entry name" value="Trm112-like"/>
</dbReference>
<gene>
    <name evidence="4" type="ORF">niasHS_014009</name>
</gene>
<dbReference type="AlphaFoldDB" id="A0ABD2INT3"/>
<dbReference type="Pfam" id="PF03966">
    <property type="entry name" value="Trm112p"/>
    <property type="match status" value="1"/>
</dbReference>
<organism evidence="4 5">
    <name type="scientific">Heterodera schachtii</name>
    <name type="common">Sugarbeet cyst nematode worm</name>
    <name type="synonym">Tylenchus schachtii</name>
    <dbReference type="NCBI Taxonomy" id="97005"/>
    <lineage>
        <taxon>Eukaryota</taxon>
        <taxon>Metazoa</taxon>
        <taxon>Ecdysozoa</taxon>
        <taxon>Nematoda</taxon>
        <taxon>Chromadorea</taxon>
        <taxon>Rhabditida</taxon>
        <taxon>Tylenchina</taxon>
        <taxon>Tylenchomorpha</taxon>
        <taxon>Tylenchoidea</taxon>
        <taxon>Heteroderidae</taxon>
        <taxon>Heteroderinae</taxon>
        <taxon>Heterodera</taxon>
    </lineage>
</organism>
<sequence>MKLLLHNFFSSNFLKGVTNGYPLLLRATKIERIDGTEFNGDFVKKMMPRLDYPALLQAAKAVDERAADELPKELGTDWEKDDDFLKKVHSLLVSYEIVEGELECPESHRIFNIKEGIPNFLVGADEVE</sequence>
<dbReference type="CDD" id="cd21089">
    <property type="entry name" value="Trm112-like"/>
    <property type="match status" value="1"/>
</dbReference>
<dbReference type="EMBL" id="JBICCN010000300">
    <property type="protein sequence ID" value="KAL3079727.1"/>
    <property type="molecule type" value="Genomic_DNA"/>
</dbReference>
<evidence type="ECO:0000256" key="3">
    <source>
        <dbReference type="ARBA" id="ARBA00030516"/>
    </source>
</evidence>
<dbReference type="PANTHER" id="PTHR12773">
    <property type="entry name" value="UPF0315 PROTEIN-RELATED"/>
    <property type="match status" value="1"/>
</dbReference>
<dbReference type="Proteomes" id="UP001620645">
    <property type="component" value="Unassembled WGS sequence"/>
</dbReference>
<dbReference type="InterPro" id="IPR039127">
    <property type="entry name" value="Trm112"/>
</dbReference>
<evidence type="ECO:0000256" key="1">
    <source>
        <dbReference type="ARBA" id="ARBA00007980"/>
    </source>
</evidence>
<comment type="similarity">
    <text evidence="1">Belongs to the TRM112 family.</text>
</comment>
<protein>
    <recommendedName>
        <fullName evidence="2">Multifunctional methyltransferase subunit TRM112-like protein</fullName>
    </recommendedName>
    <alternativeName>
        <fullName evidence="3">tRNA methyltransferase 112 homolog</fullName>
    </alternativeName>
</protein>
<reference evidence="4 5" key="1">
    <citation type="submission" date="2024-10" db="EMBL/GenBank/DDBJ databases">
        <authorList>
            <person name="Kim D."/>
        </authorList>
    </citation>
    <scope>NUCLEOTIDE SEQUENCE [LARGE SCALE GENOMIC DNA]</scope>
    <source>
        <strain evidence="4">Taebaek</strain>
    </source>
</reference>
<dbReference type="SUPFAM" id="SSF158997">
    <property type="entry name" value="Trm112p-like"/>
    <property type="match status" value="1"/>
</dbReference>
<dbReference type="Gene3D" id="2.20.25.10">
    <property type="match status" value="1"/>
</dbReference>
<accession>A0ABD2INT3</accession>
<evidence type="ECO:0000256" key="2">
    <source>
        <dbReference type="ARBA" id="ARBA00019989"/>
    </source>
</evidence>
<dbReference type="PANTHER" id="PTHR12773:SF0">
    <property type="entry name" value="MULTIFUNCTIONAL METHYLTRANSFERASE SUBUNIT TRM112-LIKE PROTEIN"/>
    <property type="match status" value="1"/>
</dbReference>